<organism evidence="11 12">
    <name type="scientific">Zygotorulaspora mrakii</name>
    <name type="common">Zygosaccharomyces mrakii</name>
    <dbReference type="NCBI Taxonomy" id="42260"/>
    <lineage>
        <taxon>Eukaryota</taxon>
        <taxon>Fungi</taxon>
        <taxon>Dikarya</taxon>
        <taxon>Ascomycota</taxon>
        <taxon>Saccharomycotina</taxon>
        <taxon>Saccharomycetes</taxon>
        <taxon>Saccharomycetales</taxon>
        <taxon>Saccharomycetaceae</taxon>
        <taxon>Zygotorulaspora</taxon>
    </lineage>
</organism>
<evidence type="ECO:0000256" key="2">
    <source>
        <dbReference type="ARBA" id="ARBA00009936"/>
    </source>
</evidence>
<dbReference type="Pfam" id="PF20671">
    <property type="entry name" value="COG3_C"/>
    <property type="match status" value="1"/>
</dbReference>
<keyword evidence="12" id="KW-1185">Reference proteome</keyword>
<dbReference type="KEGG" id="zmk:HG535_0B02920"/>
<dbReference type="RefSeq" id="XP_037142981.1">
    <property type="nucleotide sequence ID" value="XM_037287086.1"/>
</dbReference>
<dbReference type="InterPro" id="IPR007265">
    <property type="entry name" value="COG_su3"/>
</dbReference>
<protein>
    <recommendedName>
        <fullName evidence="3">Conserved oligomeric Golgi complex subunit 3</fullName>
    </recommendedName>
    <alternativeName>
        <fullName evidence="8">Component of oligomeric Golgi complex 3</fullName>
    </alternativeName>
</protein>
<dbReference type="InterPro" id="IPR048320">
    <property type="entry name" value="COG3_N"/>
</dbReference>
<name>A0A7H9AYH1_ZYGMR</name>
<evidence type="ECO:0000256" key="8">
    <source>
        <dbReference type="ARBA" id="ARBA00031339"/>
    </source>
</evidence>
<dbReference type="GO" id="GO:0032258">
    <property type="term" value="P:cytoplasm to vacuole targeting by the Cvt pathway"/>
    <property type="evidence" value="ECO:0007669"/>
    <property type="project" value="TreeGrafter"/>
</dbReference>
<evidence type="ECO:0000256" key="3">
    <source>
        <dbReference type="ARBA" id="ARBA00020976"/>
    </source>
</evidence>
<dbReference type="GeneID" id="59234914"/>
<reference evidence="11 12" key="1">
    <citation type="submission" date="2020-07" db="EMBL/GenBank/DDBJ databases">
        <title>The yeast mating-type switching endonuclease HO is a domesticated member of an unorthodox homing genetic element family.</title>
        <authorList>
            <person name="Coughlan A.Y."/>
            <person name="Lombardi L."/>
            <person name="Braun-Galleani S."/>
            <person name="Martos A.R."/>
            <person name="Galeote V."/>
            <person name="Bigey F."/>
            <person name="Dequin S."/>
            <person name="Byrne K.P."/>
            <person name="Wolfe K.H."/>
        </authorList>
    </citation>
    <scope>NUCLEOTIDE SEQUENCE [LARGE SCALE GENOMIC DNA]</scope>
    <source>
        <strain evidence="11 12">NRRL Y-6702</strain>
    </source>
</reference>
<evidence type="ECO:0000259" key="10">
    <source>
        <dbReference type="Pfam" id="PF20671"/>
    </source>
</evidence>
<comment type="subcellular location">
    <subcellularLocation>
        <location evidence="1">Golgi apparatus membrane</location>
        <topology evidence="1">Peripheral membrane protein</topology>
    </subcellularLocation>
</comment>
<gene>
    <name evidence="11" type="ORF">HG535_0B02920</name>
</gene>
<dbReference type="GO" id="GO:0017119">
    <property type="term" value="C:Golgi transport complex"/>
    <property type="evidence" value="ECO:0007669"/>
    <property type="project" value="TreeGrafter"/>
</dbReference>
<accession>A0A7H9AYH1</accession>
<evidence type="ECO:0000256" key="7">
    <source>
        <dbReference type="ARBA" id="ARBA00023136"/>
    </source>
</evidence>
<comment type="similarity">
    <text evidence="2">Belongs to the COG3 family.</text>
</comment>
<evidence type="ECO:0000313" key="12">
    <source>
        <dbReference type="Proteomes" id="UP000509704"/>
    </source>
</evidence>
<dbReference type="OrthoDB" id="296793at2759"/>
<evidence type="ECO:0000259" key="9">
    <source>
        <dbReference type="Pfam" id="PF04136"/>
    </source>
</evidence>
<proteinExistence type="inferred from homology"/>
<keyword evidence="6" id="KW-0333">Golgi apparatus</keyword>
<dbReference type="GO" id="GO:0005801">
    <property type="term" value="C:cis-Golgi network"/>
    <property type="evidence" value="ECO:0007669"/>
    <property type="project" value="InterPro"/>
</dbReference>
<dbReference type="GO" id="GO:0000139">
    <property type="term" value="C:Golgi membrane"/>
    <property type="evidence" value="ECO:0007669"/>
    <property type="project" value="UniProtKB-SubCell"/>
</dbReference>
<evidence type="ECO:0000256" key="6">
    <source>
        <dbReference type="ARBA" id="ARBA00023034"/>
    </source>
</evidence>
<dbReference type="PANTHER" id="PTHR13302:SF8">
    <property type="entry name" value="CONSERVED OLIGOMERIC GOLGI COMPLEX SUBUNIT 3"/>
    <property type="match status" value="1"/>
</dbReference>
<dbReference type="Proteomes" id="UP000509704">
    <property type="component" value="Chromosome 2"/>
</dbReference>
<evidence type="ECO:0000256" key="1">
    <source>
        <dbReference type="ARBA" id="ARBA00004395"/>
    </source>
</evidence>
<dbReference type="GO" id="GO:0006914">
    <property type="term" value="P:autophagy"/>
    <property type="evidence" value="ECO:0007669"/>
    <property type="project" value="TreeGrafter"/>
</dbReference>
<dbReference type="InterPro" id="IPR048685">
    <property type="entry name" value="COG3_C"/>
</dbReference>
<evidence type="ECO:0000256" key="5">
    <source>
        <dbReference type="ARBA" id="ARBA00022927"/>
    </source>
</evidence>
<dbReference type="EMBL" id="CP058605">
    <property type="protein sequence ID" value="QLG71253.1"/>
    <property type="molecule type" value="Genomic_DNA"/>
</dbReference>
<dbReference type="GO" id="GO:0006891">
    <property type="term" value="P:intra-Golgi vesicle-mediated transport"/>
    <property type="evidence" value="ECO:0007669"/>
    <property type="project" value="TreeGrafter"/>
</dbReference>
<evidence type="ECO:0000256" key="4">
    <source>
        <dbReference type="ARBA" id="ARBA00022448"/>
    </source>
</evidence>
<dbReference type="AlphaFoldDB" id="A0A7H9AYH1"/>
<keyword evidence="5" id="KW-0653">Protein transport</keyword>
<evidence type="ECO:0000313" key="11">
    <source>
        <dbReference type="EMBL" id="QLG71253.1"/>
    </source>
</evidence>
<keyword evidence="4" id="KW-0813">Transport</keyword>
<dbReference type="PANTHER" id="PTHR13302">
    <property type="entry name" value="CONSERVED OLIGOMERIC GOLGI COMPLEX COMPONENT 3"/>
    <property type="match status" value="1"/>
</dbReference>
<sequence>MTRARRDSIVSSIASHGRGTEYQTVPHLLDDSYLFNQLEKLSITIADDQETSKKPLESLRSGKAPSSAVGTVDRYEKYVVYLQQLDRNIQQYDTIMAQSKRVNAELTQSIEKFNSISSNTTKFVNKTRNLYEETTELTKLYEGISPVLQYFDTLEPIIRRLNHSSSANLVRKNSFKTMLSNLDSSLIFLDSHLDFRDSEKYRIKFKRCLIRACELIAHYLKNLLTQIFFEINEKLSGRSATVSKVSTGPLLYNKFAMSAEDYYAQVIEITSRANNDKFARYHDEINSILNGCYDQYFQIRSKLLQPVTSTLIKEITNNEKEYNLVEFIQEGKSYYQQLCIDEYNLFIKFFPKEQSHQRINQWLCQLCEPLYDGVRTQILRETEISTLCDSVTLFSQYYEFEENSEEYSKQFHDIKFDKVFEPIVQKLQARLILRVQIYIQENIVKYTPTKDSFIISRRKKTGEKLETREEDHSDPEKDLTRPSIVHVWDNDAGSYYPTLIKSLWLLSKIYEMVNSVIFDDLAHHIVHDCLLSLRKAYDMVQSSSSGVNNLDIKLAYLKNLLMLRQEIQNFNIQYTVNETYLDFSGVEAFFKSTSDGSRGQSATSIFSVAKSLVPKVVNSMVDARTELMAELRNLIKDFTDCVAKSITEDTLKVDNLHDQDLLKKNLELRNNIEEHLPHIHAQICNFIEDSEIVIHLLDAIQETIIRSYDAFYENVSEKAENGGLDKSQVSELMYTDVFADFINKVTNKLVESIEIM</sequence>
<dbReference type="GO" id="GO:0007030">
    <property type="term" value="P:Golgi organization"/>
    <property type="evidence" value="ECO:0007669"/>
    <property type="project" value="TreeGrafter"/>
</dbReference>
<feature type="domain" description="Conserved oligomeric Golgi complex subunit 3 N-terminal" evidence="9">
    <location>
        <begin position="81"/>
        <end position="225"/>
    </location>
</feature>
<feature type="domain" description="Conserved oligomeric Golgi complex subunit 3 C-terminal" evidence="10">
    <location>
        <begin position="250"/>
        <end position="586"/>
    </location>
</feature>
<dbReference type="Pfam" id="PF04136">
    <property type="entry name" value="COG3_N"/>
    <property type="match status" value="1"/>
</dbReference>
<keyword evidence="7" id="KW-0472">Membrane</keyword>